<accession>A0A0E3X0I9</accession>
<protein>
    <submittedName>
        <fullName evidence="1">Uncharacterized protein</fullName>
    </submittedName>
</protein>
<dbReference type="HOGENOM" id="CLU_1025320_0_0_2"/>
<organism evidence="1 2">
    <name type="scientific">Methanococcoides methylutens MM1</name>
    <dbReference type="NCBI Taxonomy" id="1434104"/>
    <lineage>
        <taxon>Archaea</taxon>
        <taxon>Methanobacteriati</taxon>
        <taxon>Methanobacteriota</taxon>
        <taxon>Stenosarchaea group</taxon>
        <taxon>Methanomicrobia</taxon>
        <taxon>Methanosarcinales</taxon>
        <taxon>Methanosarcinaceae</taxon>
        <taxon>Methanococcoides</taxon>
    </lineage>
</organism>
<dbReference type="EMBL" id="CP009518">
    <property type="protein sequence ID" value="AKB85354.1"/>
    <property type="molecule type" value="Genomic_DNA"/>
</dbReference>
<sequence>MSYELEEKCYICGRTKNEIMELSPHNMFLKTVENKMEHYSTRLTDFNTRFINELESYIGNNKESPFLDFTVESVENDYNTFSQKIPYLEEILTFKASKSQNLSEIMETLVYLKNVLEKIQKDPTNAGQYLGKSSFNKKSEPKIEYYFRNLMPPEPSRYERRFPIRGSIKDSDELKIISELTYNVELCKSTIDNLKESVQFGVDNGNIDLFTSCPLDISELFPGYDNDIIEDYKYNNRTDDYSTDGLTIDLPVCLICSSMLKKYIKKYETYY</sequence>
<dbReference type="GeneID" id="24893845"/>
<evidence type="ECO:0000313" key="2">
    <source>
        <dbReference type="Proteomes" id="UP000033048"/>
    </source>
</evidence>
<reference evidence="1 2" key="1">
    <citation type="submission" date="2014-07" db="EMBL/GenBank/DDBJ databases">
        <title>Methanogenic archaea and the global carbon cycle.</title>
        <authorList>
            <person name="Henriksen J.R."/>
            <person name="Luke J."/>
            <person name="Reinhart S."/>
            <person name="Benedict M.N."/>
            <person name="Youngblut N.D."/>
            <person name="Metcalf M.E."/>
            <person name="Whitaker R.J."/>
            <person name="Metcalf W.W."/>
        </authorList>
    </citation>
    <scope>NUCLEOTIDE SEQUENCE [LARGE SCALE GENOMIC DNA]</scope>
    <source>
        <strain evidence="1 2">MM1</strain>
    </source>
</reference>
<gene>
    <name evidence="1" type="ORF">MCMEM_1301</name>
</gene>
<dbReference type="RefSeq" id="WP_048205459.1">
    <property type="nucleotide sequence ID" value="NZ_CP009518.1"/>
</dbReference>
<dbReference type="Proteomes" id="UP000033048">
    <property type="component" value="Chromosome"/>
</dbReference>
<dbReference type="KEGG" id="mmet:MCMEM_1301"/>
<name>A0A0E3X0I9_METMT</name>
<dbReference type="AlphaFoldDB" id="A0A0E3X0I9"/>
<evidence type="ECO:0000313" key="1">
    <source>
        <dbReference type="EMBL" id="AKB85354.1"/>
    </source>
</evidence>
<keyword evidence="2" id="KW-1185">Reference proteome</keyword>
<dbReference type="STRING" id="1434104.MCMEM_1301"/>
<proteinExistence type="predicted"/>